<protein>
    <submittedName>
        <fullName evidence="1">Uncharacterized protein</fullName>
    </submittedName>
</protein>
<dbReference type="AlphaFoldDB" id="A0A7J9HI83"/>
<evidence type="ECO:0000313" key="2">
    <source>
        <dbReference type="Proteomes" id="UP000593560"/>
    </source>
</evidence>
<proteinExistence type="predicted"/>
<dbReference type="OrthoDB" id="993284at2759"/>
<reference evidence="1 2" key="1">
    <citation type="journal article" date="2019" name="Genome Biol. Evol.">
        <title>Insights into the evolution of the New World diploid cottons (Gossypium, subgenus Houzingenia) based on genome sequencing.</title>
        <authorList>
            <person name="Grover C.E."/>
            <person name="Arick M.A. 2nd"/>
            <person name="Thrash A."/>
            <person name="Conover J.L."/>
            <person name="Sanders W.S."/>
            <person name="Peterson D.G."/>
            <person name="Frelichowski J.E."/>
            <person name="Scheffler J.A."/>
            <person name="Scheffler B.E."/>
            <person name="Wendel J.F."/>
        </authorList>
    </citation>
    <scope>NUCLEOTIDE SEQUENCE [LARGE SCALE GENOMIC DNA]</scope>
    <source>
        <strain evidence="1">0</strain>
        <tissue evidence="1">Leaf</tissue>
    </source>
</reference>
<keyword evidence="2" id="KW-1185">Reference proteome</keyword>
<name>A0A7J9HI83_9ROSI</name>
<organism evidence="1 2">
    <name type="scientific">Gossypium harknessii</name>
    <dbReference type="NCBI Taxonomy" id="34285"/>
    <lineage>
        <taxon>Eukaryota</taxon>
        <taxon>Viridiplantae</taxon>
        <taxon>Streptophyta</taxon>
        <taxon>Embryophyta</taxon>
        <taxon>Tracheophyta</taxon>
        <taxon>Spermatophyta</taxon>
        <taxon>Magnoliopsida</taxon>
        <taxon>eudicotyledons</taxon>
        <taxon>Gunneridae</taxon>
        <taxon>Pentapetalae</taxon>
        <taxon>rosids</taxon>
        <taxon>malvids</taxon>
        <taxon>Malvales</taxon>
        <taxon>Malvaceae</taxon>
        <taxon>Malvoideae</taxon>
        <taxon>Gossypium</taxon>
    </lineage>
</organism>
<dbReference type="EMBL" id="JABFAD010000009">
    <property type="protein sequence ID" value="MBA0809546.1"/>
    <property type="molecule type" value="Genomic_DNA"/>
</dbReference>
<comment type="caution">
    <text evidence="1">The sequence shown here is derived from an EMBL/GenBank/DDBJ whole genome shotgun (WGS) entry which is preliminary data.</text>
</comment>
<dbReference type="Proteomes" id="UP000593560">
    <property type="component" value="Unassembled WGS sequence"/>
</dbReference>
<accession>A0A7J9HI83</accession>
<sequence length="159" mass="18214">MLISRPTLGLALPLLLKHLQMVLASWLVMALALRSAMIIGNFNKVWPQCGEKEETLIHALKDYPKPRAILTVCGLDNRLLEGDYSCYIDWIEDIMRALDMKVVADFFATLWNSWNSRNNFIFRGQDDDARTIWARAKTRDLNCSCGRVFGHIPFIALQT</sequence>
<evidence type="ECO:0000313" key="1">
    <source>
        <dbReference type="EMBL" id="MBA0809546.1"/>
    </source>
</evidence>
<gene>
    <name evidence="1" type="ORF">Gohar_025191</name>
</gene>